<dbReference type="EMBL" id="HBFR01043023">
    <property type="protein sequence ID" value="CAD8904262.1"/>
    <property type="molecule type" value="Transcribed_RNA"/>
</dbReference>
<organism evidence="3">
    <name type="scientific">Corethron hystrix</name>
    <dbReference type="NCBI Taxonomy" id="216773"/>
    <lineage>
        <taxon>Eukaryota</taxon>
        <taxon>Sar</taxon>
        <taxon>Stramenopiles</taxon>
        <taxon>Ochrophyta</taxon>
        <taxon>Bacillariophyta</taxon>
        <taxon>Coscinodiscophyceae</taxon>
        <taxon>Corethrophycidae</taxon>
        <taxon>Corethrales</taxon>
        <taxon>Corethraceae</taxon>
        <taxon>Corethron</taxon>
    </lineage>
</organism>
<evidence type="ECO:0000256" key="1">
    <source>
        <dbReference type="SAM" id="MobiDB-lite"/>
    </source>
</evidence>
<evidence type="ECO:0000313" key="3">
    <source>
        <dbReference type="EMBL" id="CAD8904262.1"/>
    </source>
</evidence>
<name>A0A6U5MKY3_9STRA</name>
<proteinExistence type="predicted"/>
<dbReference type="AlphaFoldDB" id="A0A6U5MKY3"/>
<protein>
    <submittedName>
        <fullName evidence="3">Uncharacterized protein</fullName>
    </submittedName>
</protein>
<dbReference type="EMBL" id="HBFR01043022">
    <property type="protein sequence ID" value="CAD8904261.1"/>
    <property type="molecule type" value="Transcribed_RNA"/>
</dbReference>
<feature type="compositionally biased region" description="Acidic residues" evidence="1">
    <location>
        <begin position="36"/>
        <end position="53"/>
    </location>
</feature>
<accession>A0A6U5MKY3</accession>
<sequence>MILASRPSSSLLAPAVLLTALVSFGLFYRSGAVSDDSLDSLSDGDSDSPDSDDGAPLLTLSETVEIFSELFLQTQNVVAKLSQQIAQIQSAGQNIPDAQVRQIMTNEFERSGNLLQAQIFGRFEVEEEDVREAVAFYADDKKLTATIARFKSLYEGVTGKSSGPPVEIPEGFSPADLVRAAETYFAAMTAAMVEVVEGFKEKGVTDFRNPANSQKIHTKFAEVVNEAGEAALDNIGVPMGVFKAALEKFAALPQVASTLQMQQMKQAQTMMALGVPMM</sequence>
<feature type="region of interest" description="Disordered" evidence="1">
    <location>
        <begin position="36"/>
        <end position="55"/>
    </location>
</feature>
<evidence type="ECO:0000313" key="2">
    <source>
        <dbReference type="EMBL" id="CAD8904261.1"/>
    </source>
</evidence>
<reference evidence="3" key="1">
    <citation type="submission" date="2021-01" db="EMBL/GenBank/DDBJ databases">
        <authorList>
            <person name="Corre E."/>
            <person name="Pelletier E."/>
            <person name="Niang G."/>
            <person name="Scheremetjew M."/>
            <person name="Finn R."/>
            <person name="Kale V."/>
            <person name="Holt S."/>
            <person name="Cochrane G."/>
            <person name="Meng A."/>
            <person name="Brown T."/>
            <person name="Cohen L."/>
        </authorList>
    </citation>
    <scope>NUCLEOTIDE SEQUENCE</scope>
    <source>
        <strain evidence="3">308</strain>
    </source>
</reference>
<gene>
    <name evidence="2" type="ORF">CHYS00102_LOCUS31481</name>
    <name evidence="3" type="ORF">CHYS00102_LOCUS31482</name>
</gene>